<protein>
    <recommendedName>
        <fullName evidence="2">protein-tyrosine-phosphatase</fullName>
        <ecNumber evidence="2">3.1.3.48</ecNumber>
    </recommendedName>
</protein>
<keyword evidence="3" id="KW-0378">Hydrolase</keyword>
<proteinExistence type="inferred from homology"/>
<reference evidence="7" key="1">
    <citation type="submission" date="2020-11" db="EMBL/GenBank/DDBJ databases">
        <authorList>
            <person name="Tran Van P."/>
        </authorList>
    </citation>
    <scope>NUCLEOTIDE SEQUENCE</scope>
</reference>
<dbReference type="PANTHER" id="PTHR45848:SF4">
    <property type="entry name" value="DUAL SPECIFICITY PROTEIN PHOSPHATASE 12"/>
    <property type="match status" value="1"/>
</dbReference>
<dbReference type="PROSITE" id="PS00383">
    <property type="entry name" value="TYR_PHOSPHATASE_1"/>
    <property type="match status" value="1"/>
</dbReference>
<dbReference type="EMBL" id="CAJPVJ010010044">
    <property type="protein sequence ID" value="CAG2172981.1"/>
    <property type="molecule type" value="Genomic_DNA"/>
</dbReference>
<comment type="similarity">
    <text evidence="1">Belongs to the protein-tyrosine phosphatase family. Non-receptor class dual specificity subfamily.</text>
</comment>
<dbReference type="SUPFAM" id="SSF52799">
    <property type="entry name" value="(Phosphotyrosine protein) phosphatases II"/>
    <property type="match status" value="1"/>
</dbReference>
<dbReference type="PROSITE" id="PS50054">
    <property type="entry name" value="TYR_PHOSPHATASE_DUAL"/>
    <property type="match status" value="1"/>
</dbReference>
<evidence type="ECO:0000313" key="8">
    <source>
        <dbReference type="Proteomes" id="UP000728032"/>
    </source>
</evidence>
<evidence type="ECO:0000259" key="5">
    <source>
        <dbReference type="PROSITE" id="PS50054"/>
    </source>
</evidence>
<dbReference type="OrthoDB" id="6408925at2759"/>
<accession>A0A7R9M8X7</accession>
<evidence type="ECO:0000313" key="7">
    <source>
        <dbReference type="EMBL" id="CAD7655794.1"/>
    </source>
</evidence>
<evidence type="ECO:0000256" key="2">
    <source>
        <dbReference type="ARBA" id="ARBA00013064"/>
    </source>
</evidence>
<dbReference type="InterPro" id="IPR000340">
    <property type="entry name" value="Dual-sp_phosphatase_cat-dom"/>
</dbReference>
<dbReference type="PRINTS" id="PR01908">
    <property type="entry name" value="ADSPHPHTASE"/>
</dbReference>
<dbReference type="InterPro" id="IPR016130">
    <property type="entry name" value="Tyr_Pase_AS"/>
</dbReference>
<dbReference type="Gene3D" id="3.90.190.10">
    <property type="entry name" value="Protein tyrosine phosphatase superfamily"/>
    <property type="match status" value="1"/>
</dbReference>
<organism evidence="7">
    <name type="scientific">Oppiella nova</name>
    <dbReference type="NCBI Taxonomy" id="334625"/>
    <lineage>
        <taxon>Eukaryota</taxon>
        <taxon>Metazoa</taxon>
        <taxon>Ecdysozoa</taxon>
        <taxon>Arthropoda</taxon>
        <taxon>Chelicerata</taxon>
        <taxon>Arachnida</taxon>
        <taxon>Acari</taxon>
        <taxon>Acariformes</taxon>
        <taxon>Sarcoptiformes</taxon>
        <taxon>Oribatida</taxon>
        <taxon>Brachypylina</taxon>
        <taxon>Oppioidea</taxon>
        <taxon>Oppiidae</taxon>
        <taxon>Oppiella</taxon>
    </lineage>
</organism>
<dbReference type="CDD" id="cd14498">
    <property type="entry name" value="DSP"/>
    <property type="match status" value="1"/>
</dbReference>
<dbReference type="Pfam" id="PF00782">
    <property type="entry name" value="DSPc"/>
    <property type="match status" value="1"/>
</dbReference>
<dbReference type="InterPro" id="IPR020422">
    <property type="entry name" value="TYR_PHOSPHATASE_DUAL_dom"/>
</dbReference>
<dbReference type="PROSITE" id="PS50056">
    <property type="entry name" value="TYR_PHOSPHATASE_2"/>
    <property type="match status" value="1"/>
</dbReference>
<dbReference type="EMBL" id="OC924869">
    <property type="protein sequence ID" value="CAD7655794.1"/>
    <property type="molecule type" value="Genomic_DNA"/>
</dbReference>
<dbReference type="AlphaFoldDB" id="A0A7R9M8X7"/>
<dbReference type="SMART" id="SM00195">
    <property type="entry name" value="DSPc"/>
    <property type="match status" value="1"/>
</dbReference>
<dbReference type="EC" id="3.1.3.48" evidence="2"/>
<gene>
    <name evidence="7" type="ORF">ONB1V03_LOCUS12435</name>
</gene>
<evidence type="ECO:0000256" key="4">
    <source>
        <dbReference type="ARBA" id="ARBA00022912"/>
    </source>
</evidence>
<dbReference type="GO" id="GO:0004725">
    <property type="term" value="F:protein tyrosine phosphatase activity"/>
    <property type="evidence" value="ECO:0007669"/>
    <property type="project" value="UniProtKB-EC"/>
</dbReference>
<evidence type="ECO:0000256" key="1">
    <source>
        <dbReference type="ARBA" id="ARBA00008601"/>
    </source>
</evidence>
<name>A0A7R9M8X7_9ACAR</name>
<feature type="domain" description="Tyrosine specific protein phosphatases" evidence="6">
    <location>
        <begin position="152"/>
        <end position="209"/>
    </location>
</feature>
<dbReference type="PANTHER" id="PTHR45848">
    <property type="entry name" value="DUAL SPECIFICITY PROTEIN PHOSPHATASE 12 FAMILY MEMBER"/>
    <property type="match status" value="1"/>
</dbReference>
<sequence length="392" mass="45667">MPMYFTQLESIEKSTTEIDMGVNYLCSECDVNLFNEIHVIKWDANVKESESTSGSCDYMFIEPQKWMKDLFEVKEGDDITIKGLNMKIKNMDLIEDNLFLGNQMAANDVETLQSEEVKYVLSVWNSELNTKSESITYMKIDVQDYPGEHILSYFVEAIHFIRQAQDSGRNILVHCHMGYSRSATIVIAFLMRKYRKTYKEAEQLVRQRRIIGPNPGFVTQLKLFYDMNWTLNANDKKLRNCLLETILRSGHLWYGDWINQLARYFTQLETIEKSTTKIDMGVNYLCSECDAKLFNEIHVIKCGENDKQSESESTSGSCDYVFIEPQKWMKDLFGVKGEDITIDIKCPNCPEILVDYNIKFSPFPCDCPLHSHQELSKCLRFRIDRKKIKIES</sequence>
<dbReference type="InterPro" id="IPR000387">
    <property type="entry name" value="Tyr_Pase_dom"/>
</dbReference>
<keyword evidence="4" id="KW-0904">Protein phosphatase</keyword>
<evidence type="ECO:0000259" key="6">
    <source>
        <dbReference type="PROSITE" id="PS50056"/>
    </source>
</evidence>
<dbReference type="Proteomes" id="UP000728032">
    <property type="component" value="Unassembled WGS sequence"/>
</dbReference>
<keyword evidence="8" id="KW-1185">Reference proteome</keyword>
<feature type="domain" description="Tyrosine-protein phosphatase" evidence="5">
    <location>
        <begin position="90"/>
        <end position="230"/>
    </location>
</feature>
<evidence type="ECO:0000256" key="3">
    <source>
        <dbReference type="ARBA" id="ARBA00022801"/>
    </source>
</evidence>
<dbReference type="InterPro" id="IPR029021">
    <property type="entry name" value="Prot-tyrosine_phosphatase-like"/>
</dbReference>
<dbReference type="GO" id="GO:0008138">
    <property type="term" value="F:protein tyrosine/serine/threonine phosphatase activity"/>
    <property type="evidence" value="ECO:0007669"/>
    <property type="project" value="TreeGrafter"/>
</dbReference>